<name>A0A2S4UYI4_9BASI</name>
<protein>
    <submittedName>
        <fullName evidence="2">Uncharacterized protein</fullName>
    </submittedName>
</protein>
<accession>A0A2S4UYI4</accession>
<dbReference type="VEuPathDB" id="FungiDB:PSHT_12143"/>
<gene>
    <name evidence="2" type="ORF">PSHT_12143</name>
</gene>
<reference evidence="3" key="2">
    <citation type="journal article" date="2018" name="BMC Genomics">
        <title>Genomic insights into host adaptation between the wheat stripe rust pathogen (Puccinia striiformis f. sp. tritici) and the barley stripe rust pathogen (Puccinia striiformis f. sp. hordei).</title>
        <authorList>
            <person name="Xia C."/>
            <person name="Wang M."/>
            <person name="Yin C."/>
            <person name="Cornejo O.E."/>
            <person name="Hulbert S.H."/>
            <person name="Chen X."/>
        </authorList>
    </citation>
    <scope>NUCLEOTIDE SEQUENCE [LARGE SCALE GENOMIC DNA]</scope>
    <source>
        <strain evidence="3">93TX-2</strain>
    </source>
</reference>
<dbReference type="AlphaFoldDB" id="A0A2S4UYI4"/>
<organism evidence="2 3">
    <name type="scientific">Puccinia striiformis</name>
    <dbReference type="NCBI Taxonomy" id="27350"/>
    <lineage>
        <taxon>Eukaryota</taxon>
        <taxon>Fungi</taxon>
        <taxon>Dikarya</taxon>
        <taxon>Basidiomycota</taxon>
        <taxon>Pucciniomycotina</taxon>
        <taxon>Pucciniomycetes</taxon>
        <taxon>Pucciniales</taxon>
        <taxon>Pucciniaceae</taxon>
        <taxon>Puccinia</taxon>
    </lineage>
</organism>
<dbReference type="EMBL" id="PKSM01000216">
    <property type="protein sequence ID" value="POW02339.1"/>
    <property type="molecule type" value="Genomic_DNA"/>
</dbReference>
<evidence type="ECO:0000256" key="1">
    <source>
        <dbReference type="SAM" id="MobiDB-lite"/>
    </source>
</evidence>
<dbReference type="OrthoDB" id="4977at2759"/>
<reference evidence="2 3" key="1">
    <citation type="submission" date="2017-12" db="EMBL/GenBank/DDBJ databases">
        <title>Gene loss provides genomic basis for host adaptation in cereal stripe rust fungi.</title>
        <authorList>
            <person name="Xia C."/>
        </authorList>
    </citation>
    <scope>NUCLEOTIDE SEQUENCE [LARGE SCALE GENOMIC DNA]</scope>
    <source>
        <strain evidence="2 3">93TX-2</strain>
    </source>
</reference>
<sequence length="142" mass="16165">MAYLFFINLKINSQAISFNVFSDCINPITPMRRCSAAKQLGLDSLFYGQPRRSSARYPPPSTRHTFETDEYSMLPRGYAINQGQQGVVENEAPLERLRRLRFEVDQLEEELEHKQVPASSSRATASSPTARECPISYHAHTK</sequence>
<keyword evidence="3" id="KW-1185">Reference proteome</keyword>
<feature type="compositionally biased region" description="Low complexity" evidence="1">
    <location>
        <begin position="117"/>
        <end position="131"/>
    </location>
</feature>
<dbReference type="Proteomes" id="UP000238274">
    <property type="component" value="Unassembled WGS sequence"/>
</dbReference>
<dbReference type="VEuPathDB" id="FungiDB:PSTT_16997"/>
<comment type="caution">
    <text evidence="2">The sequence shown here is derived from an EMBL/GenBank/DDBJ whole genome shotgun (WGS) entry which is preliminary data.</text>
</comment>
<evidence type="ECO:0000313" key="3">
    <source>
        <dbReference type="Proteomes" id="UP000238274"/>
    </source>
</evidence>
<evidence type="ECO:0000313" key="2">
    <source>
        <dbReference type="EMBL" id="POW02339.1"/>
    </source>
</evidence>
<feature type="region of interest" description="Disordered" evidence="1">
    <location>
        <begin position="109"/>
        <end position="142"/>
    </location>
</feature>
<reference evidence="3" key="3">
    <citation type="journal article" date="2018" name="Mol. Plant Microbe Interact.">
        <title>Genome sequence resources for the wheat stripe rust pathogen (Puccinia striiformis f. sp. tritici) and the barley stripe rust pathogen (Puccinia striiformis f. sp. hordei).</title>
        <authorList>
            <person name="Xia C."/>
            <person name="Wang M."/>
            <person name="Yin C."/>
            <person name="Cornejo O.E."/>
            <person name="Hulbert S.H."/>
            <person name="Chen X."/>
        </authorList>
    </citation>
    <scope>NUCLEOTIDE SEQUENCE [LARGE SCALE GENOMIC DNA]</scope>
    <source>
        <strain evidence="3">93TX-2</strain>
    </source>
</reference>
<proteinExistence type="predicted"/>